<dbReference type="InterPro" id="IPR036388">
    <property type="entry name" value="WH-like_DNA-bd_sf"/>
</dbReference>
<dbReference type="CDD" id="cd00383">
    <property type="entry name" value="trans_reg_C"/>
    <property type="match status" value="1"/>
</dbReference>
<keyword evidence="1 2" id="KW-0238">DNA-binding</keyword>
<keyword evidence="3" id="KW-0812">Transmembrane</keyword>
<feature type="domain" description="OmpR/PhoB-type" evidence="4">
    <location>
        <begin position="3"/>
        <end position="103"/>
    </location>
</feature>
<accession>A0A291E1A4</accession>
<dbReference type="SUPFAM" id="SSF46894">
    <property type="entry name" value="C-terminal effector domain of the bipartite response regulators"/>
    <property type="match status" value="1"/>
</dbReference>
<dbReference type="GO" id="GO:0006355">
    <property type="term" value="P:regulation of DNA-templated transcription"/>
    <property type="evidence" value="ECO:0007669"/>
    <property type="project" value="InterPro"/>
</dbReference>
<dbReference type="GO" id="GO:0000160">
    <property type="term" value="P:phosphorelay signal transduction system"/>
    <property type="evidence" value="ECO:0007669"/>
    <property type="project" value="InterPro"/>
</dbReference>
<feature type="transmembrane region" description="Helical" evidence="3">
    <location>
        <begin position="174"/>
        <end position="196"/>
    </location>
</feature>
<evidence type="ECO:0000259" key="4">
    <source>
        <dbReference type="PROSITE" id="PS51755"/>
    </source>
</evidence>
<evidence type="ECO:0000256" key="2">
    <source>
        <dbReference type="PROSITE-ProRule" id="PRU01091"/>
    </source>
</evidence>
<dbReference type="SMART" id="SM00862">
    <property type="entry name" value="Trans_reg_C"/>
    <property type="match status" value="1"/>
</dbReference>
<dbReference type="GO" id="GO:0003677">
    <property type="term" value="F:DNA binding"/>
    <property type="evidence" value="ECO:0007669"/>
    <property type="project" value="UniProtKB-UniRule"/>
</dbReference>
<dbReference type="Proteomes" id="UP000217979">
    <property type="component" value="Chromosome"/>
</dbReference>
<dbReference type="AlphaFoldDB" id="A0A291E1A4"/>
<dbReference type="PROSITE" id="PS51755">
    <property type="entry name" value="OMPR_PHOB"/>
    <property type="match status" value="1"/>
</dbReference>
<sequence>MNKRYCAVNNWLIDVSSGSILHLTNGERKRLGEFQLKLLDTLTQHAGKILTREELTTLVWEHRVIGNNSLPNAIHALRTALEDDGKQQRIIKTIPRKGYLLEADYCSVIEKEENEVFDKSDETQLSEAIFFEDTPPLDMNEEAVPPFLSEQTSGAADALKHAPTMTRVFPWQRFPAVVLLITAALIIAVFATWRYFEYSHLRLQYEERETNVYSNIRLFEIFPQGHQGSYQDQFYNKLKGTLYQMNQLLKGQSIMMNVYYQSIDQTLNYTFSLKSSCDSKQLAMSIYHWRIDINQLNNLILRETRRKIGEMEGCSVG</sequence>
<evidence type="ECO:0000256" key="1">
    <source>
        <dbReference type="ARBA" id="ARBA00023125"/>
    </source>
</evidence>
<proteinExistence type="predicted"/>
<keyword evidence="3" id="KW-0472">Membrane</keyword>
<dbReference type="Pfam" id="PF00486">
    <property type="entry name" value="Trans_reg_C"/>
    <property type="match status" value="1"/>
</dbReference>
<evidence type="ECO:0000313" key="5">
    <source>
        <dbReference type="EMBL" id="ATF93753.1"/>
    </source>
</evidence>
<protein>
    <submittedName>
        <fullName evidence="5">Transcriptional regulator</fullName>
    </submittedName>
</protein>
<dbReference type="InterPro" id="IPR016032">
    <property type="entry name" value="Sig_transdc_resp-reg_C-effctor"/>
</dbReference>
<dbReference type="RefSeq" id="WP_061278272.1">
    <property type="nucleotide sequence ID" value="NZ_CP023525.1"/>
</dbReference>
<evidence type="ECO:0000256" key="3">
    <source>
        <dbReference type="SAM" id="Phobius"/>
    </source>
</evidence>
<evidence type="ECO:0000313" key="6">
    <source>
        <dbReference type="Proteomes" id="UP000217979"/>
    </source>
</evidence>
<gene>
    <name evidence="5" type="ORF">CO704_17410</name>
</gene>
<reference evidence="5 6" key="1">
    <citation type="submission" date="2017-09" db="EMBL/GenBank/DDBJ databases">
        <title>FDA dAtabase for Regulatory Grade micrObial Sequences (FDA-ARGOS): Supporting development and validation of Infectious Disease Dx tests.</title>
        <authorList>
            <person name="Minogue T."/>
            <person name="Wolcott M."/>
            <person name="Wasieloski L."/>
            <person name="Aguilar W."/>
            <person name="Moore D."/>
            <person name="Tallon L."/>
            <person name="Sadzewicz L."/>
            <person name="Ott S."/>
            <person name="Zhao X."/>
            <person name="Nagaraj S."/>
            <person name="Vavikolanu K."/>
            <person name="Aluvathingal J."/>
            <person name="Nadendla S."/>
            <person name="Sichtig H."/>
        </authorList>
    </citation>
    <scope>NUCLEOTIDE SEQUENCE [LARGE SCALE GENOMIC DNA]</scope>
    <source>
        <strain evidence="5 6">FDAARGOS_392</strain>
    </source>
</reference>
<dbReference type="EMBL" id="CP023525">
    <property type="protein sequence ID" value="ATF93753.1"/>
    <property type="molecule type" value="Genomic_DNA"/>
</dbReference>
<dbReference type="InterPro" id="IPR001867">
    <property type="entry name" value="OmpR/PhoB-type_DNA-bd"/>
</dbReference>
<feature type="DNA-binding region" description="OmpR/PhoB-type" evidence="2">
    <location>
        <begin position="3"/>
        <end position="103"/>
    </location>
</feature>
<keyword evidence="3" id="KW-1133">Transmembrane helix</keyword>
<dbReference type="Gene3D" id="1.10.10.10">
    <property type="entry name" value="Winged helix-like DNA-binding domain superfamily/Winged helix DNA-binding domain"/>
    <property type="match status" value="1"/>
</dbReference>
<organism evidence="5 6">
    <name type="scientific">Cedecea neteri</name>
    <dbReference type="NCBI Taxonomy" id="158822"/>
    <lineage>
        <taxon>Bacteria</taxon>
        <taxon>Pseudomonadati</taxon>
        <taxon>Pseudomonadota</taxon>
        <taxon>Gammaproteobacteria</taxon>
        <taxon>Enterobacterales</taxon>
        <taxon>Enterobacteriaceae</taxon>
        <taxon>Cedecea</taxon>
    </lineage>
</organism>
<name>A0A291E1A4_9ENTR</name>